<evidence type="ECO:0000256" key="9">
    <source>
        <dbReference type="ARBA" id="ARBA00023273"/>
    </source>
</evidence>
<proteinExistence type="inferred from homology"/>
<keyword evidence="13" id="KW-1185">Reference proteome</keyword>
<evidence type="ECO:0000256" key="11">
    <source>
        <dbReference type="ARBA" id="ARBA00049760"/>
    </source>
</evidence>
<keyword evidence="8" id="KW-0206">Cytoskeleton</keyword>
<evidence type="ECO:0000256" key="2">
    <source>
        <dbReference type="ARBA" id="ARBA00022490"/>
    </source>
</evidence>
<keyword evidence="5" id="KW-0677">Repeat</keyword>
<dbReference type="GO" id="GO:0030286">
    <property type="term" value="C:dynein complex"/>
    <property type="evidence" value="ECO:0007669"/>
    <property type="project" value="UniProtKB-KW"/>
</dbReference>
<keyword evidence="7" id="KW-0505">Motor protein</keyword>
<evidence type="ECO:0000256" key="7">
    <source>
        <dbReference type="ARBA" id="ARBA00023175"/>
    </source>
</evidence>
<dbReference type="SMART" id="SM00365">
    <property type="entry name" value="LRR_SD22"/>
    <property type="match status" value="3"/>
</dbReference>
<keyword evidence="9" id="KW-0966">Cell projection</keyword>
<dbReference type="HOGENOM" id="CLU_092189_0_0_1"/>
<keyword evidence="6" id="KW-0243">Dynein</keyword>
<dbReference type="KEGG" id="ehx:EMIHUDRAFT_69783"/>
<evidence type="ECO:0000256" key="5">
    <source>
        <dbReference type="ARBA" id="ARBA00022737"/>
    </source>
</evidence>
<dbReference type="EnsemblProtists" id="EOD40151">
    <property type="protein sequence ID" value="EOD40151"/>
    <property type="gene ID" value="EMIHUDRAFT_69783"/>
</dbReference>
<dbReference type="FunFam" id="3.80.10.10:FF:000049">
    <property type="entry name" value="Dynein light chain 1"/>
    <property type="match status" value="1"/>
</dbReference>
<evidence type="ECO:0000313" key="13">
    <source>
        <dbReference type="Proteomes" id="UP000013827"/>
    </source>
</evidence>
<evidence type="ECO:0000256" key="3">
    <source>
        <dbReference type="ARBA" id="ARBA00022614"/>
    </source>
</evidence>
<evidence type="ECO:0000256" key="6">
    <source>
        <dbReference type="ARBA" id="ARBA00023017"/>
    </source>
</evidence>
<dbReference type="GO" id="GO:0005930">
    <property type="term" value="C:axoneme"/>
    <property type="evidence" value="ECO:0007669"/>
    <property type="project" value="UniProtKB-SubCell"/>
</dbReference>
<evidence type="ECO:0000313" key="12">
    <source>
        <dbReference type="EnsemblProtists" id="EOD40151"/>
    </source>
</evidence>
<comment type="subcellular location">
    <subcellularLocation>
        <location evidence="1">Cytoplasm</location>
        <location evidence="1">Cytoskeleton</location>
        <location evidence="1">Cilium axoneme</location>
    </subcellularLocation>
</comment>
<dbReference type="SUPFAM" id="SSF52058">
    <property type="entry name" value="L domain-like"/>
    <property type="match status" value="1"/>
</dbReference>
<evidence type="ECO:0000256" key="1">
    <source>
        <dbReference type="ARBA" id="ARBA00004430"/>
    </source>
</evidence>
<dbReference type="AlphaFoldDB" id="A0A0D3KWL6"/>
<dbReference type="OMA" id="NCERISM"/>
<dbReference type="PROSITE" id="PS51450">
    <property type="entry name" value="LRR"/>
    <property type="match status" value="2"/>
</dbReference>
<dbReference type="eggNOG" id="KOG0531">
    <property type="taxonomic scope" value="Eukaryota"/>
</dbReference>
<dbReference type="PANTHER" id="PTHR15454:SF73">
    <property type="entry name" value="DYNEIN AXONEMAL LIGHT CHAIN 1"/>
    <property type="match status" value="1"/>
</dbReference>
<name>A0A0D3KWL6_EMIH1</name>
<reference evidence="12" key="2">
    <citation type="submission" date="2024-10" db="UniProtKB">
        <authorList>
            <consortium name="EnsemblProtists"/>
        </authorList>
    </citation>
    <scope>IDENTIFICATION</scope>
</reference>
<dbReference type="InterPro" id="IPR001611">
    <property type="entry name" value="Leu-rich_rpt"/>
</dbReference>
<reference evidence="13" key="1">
    <citation type="journal article" date="2013" name="Nature">
        <title>Pan genome of the phytoplankton Emiliania underpins its global distribution.</title>
        <authorList>
            <person name="Read B.A."/>
            <person name="Kegel J."/>
            <person name="Klute M.J."/>
            <person name="Kuo A."/>
            <person name="Lefebvre S.C."/>
            <person name="Maumus F."/>
            <person name="Mayer C."/>
            <person name="Miller J."/>
            <person name="Monier A."/>
            <person name="Salamov A."/>
            <person name="Young J."/>
            <person name="Aguilar M."/>
            <person name="Claverie J.M."/>
            <person name="Frickenhaus S."/>
            <person name="Gonzalez K."/>
            <person name="Herman E.K."/>
            <person name="Lin Y.C."/>
            <person name="Napier J."/>
            <person name="Ogata H."/>
            <person name="Sarno A.F."/>
            <person name="Shmutz J."/>
            <person name="Schroeder D."/>
            <person name="de Vargas C."/>
            <person name="Verret F."/>
            <person name="von Dassow P."/>
            <person name="Valentin K."/>
            <person name="Van de Peer Y."/>
            <person name="Wheeler G."/>
            <person name="Dacks J.B."/>
            <person name="Delwiche C.F."/>
            <person name="Dyhrman S.T."/>
            <person name="Glockner G."/>
            <person name="John U."/>
            <person name="Richards T."/>
            <person name="Worden A.Z."/>
            <person name="Zhang X."/>
            <person name="Grigoriev I.V."/>
            <person name="Allen A.E."/>
            <person name="Bidle K."/>
            <person name="Borodovsky M."/>
            <person name="Bowler C."/>
            <person name="Brownlee C."/>
            <person name="Cock J.M."/>
            <person name="Elias M."/>
            <person name="Gladyshev V.N."/>
            <person name="Groth M."/>
            <person name="Guda C."/>
            <person name="Hadaegh A."/>
            <person name="Iglesias-Rodriguez M.D."/>
            <person name="Jenkins J."/>
            <person name="Jones B.M."/>
            <person name="Lawson T."/>
            <person name="Leese F."/>
            <person name="Lindquist E."/>
            <person name="Lobanov A."/>
            <person name="Lomsadze A."/>
            <person name="Malik S.B."/>
            <person name="Marsh M.E."/>
            <person name="Mackinder L."/>
            <person name="Mock T."/>
            <person name="Mueller-Roeber B."/>
            <person name="Pagarete A."/>
            <person name="Parker M."/>
            <person name="Probert I."/>
            <person name="Quesneville H."/>
            <person name="Raines C."/>
            <person name="Rensing S.A."/>
            <person name="Riano-Pachon D.M."/>
            <person name="Richier S."/>
            <person name="Rokitta S."/>
            <person name="Shiraiwa Y."/>
            <person name="Soanes D.M."/>
            <person name="van der Giezen M."/>
            <person name="Wahlund T.M."/>
            <person name="Williams B."/>
            <person name="Wilson W."/>
            <person name="Wolfe G."/>
            <person name="Wurch L.L."/>
        </authorList>
    </citation>
    <scope>NUCLEOTIDE SEQUENCE</scope>
</reference>
<comment type="similarity">
    <text evidence="10">Belongs to the dynein light chain LC1-type family.</text>
</comment>
<evidence type="ECO:0000256" key="4">
    <source>
        <dbReference type="ARBA" id="ARBA00022701"/>
    </source>
</evidence>
<protein>
    <recommendedName>
        <fullName evidence="11">Dynein axonemal light chain 1</fullName>
    </recommendedName>
</protein>
<organism evidence="12 13">
    <name type="scientific">Emiliania huxleyi (strain CCMP1516)</name>
    <dbReference type="NCBI Taxonomy" id="280463"/>
    <lineage>
        <taxon>Eukaryota</taxon>
        <taxon>Haptista</taxon>
        <taxon>Haptophyta</taxon>
        <taxon>Prymnesiophyceae</taxon>
        <taxon>Isochrysidales</taxon>
        <taxon>Noelaerhabdaceae</taxon>
        <taxon>Emiliania</taxon>
    </lineage>
</organism>
<keyword evidence="4" id="KW-0493">Microtubule</keyword>
<dbReference type="Proteomes" id="UP000013827">
    <property type="component" value="Unassembled WGS sequence"/>
</dbReference>
<dbReference type="PANTHER" id="PTHR15454">
    <property type="entry name" value="NISCHARIN RELATED"/>
    <property type="match status" value="1"/>
</dbReference>
<keyword evidence="3" id="KW-0433">Leucine-rich repeat</keyword>
<sequence>MTSCKDAIKAWETAQSVVAAEAEDVRLCPIALQLPLITKMDGALGTLKSCKHLRLSTNAIDKIANLNGLDNLEILSLGRNSLKSINGLDPLLTIPCRPLQLWISYNQIGSLAGVEKLSHLEVLFMSNNKISSWAEVERLAACSNMRDLLLKGNPLCDACAEAGDWRIQVVKRLPGLKTLDGVIIDDEERERAKEL</sequence>
<dbReference type="STRING" id="2903.R1FWQ1"/>
<accession>A0A0D3KWL6</accession>
<dbReference type="GeneID" id="17285422"/>
<dbReference type="PaxDb" id="2903-EOD40151"/>
<dbReference type="GO" id="GO:0005874">
    <property type="term" value="C:microtubule"/>
    <property type="evidence" value="ECO:0007669"/>
    <property type="project" value="UniProtKB-KW"/>
</dbReference>
<dbReference type="RefSeq" id="XP_005792580.1">
    <property type="nucleotide sequence ID" value="XM_005792523.1"/>
</dbReference>
<dbReference type="InterPro" id="IPR032675">
    <property type="entry name" value="LRR_dom_sf"/>
</dbReference>
<evidence type="ECO:0000256" key="10">
    <source>
        <dbReference type="ARBA" id="ARBA00049659"/>
    </source>
</evidence>
<evidence type="ECO:0000256" key="8">
    <source>
        <dbReference type="ARBA" id="ARBA00023212"/>
    </source>
</evidence>
<keyword evidence="2" id="KW-0963">Cytoplasm</keyword>
<dbReference type="Gene3D" id="3.80.10.10">
    <property type="entry name" value="Ribonuclease Inhibitor"/>
    <property type="match status" value="1"/>
</dbReference>